<evidence type="ECO:0008006" key="5">
    <source>
        <dbReference type="Google" id="ProtNLM"/>
    </source>
</evidence>
<gene>
    <name evidence="3" type="ORF">GCM10022226_58590</name>
</gene>
<evidence type="ECO:0000313" key="3">
    <source>
        <dbReference type="EMBL" id="GAA3830035.1"/>
    </source>
</evidence>
<feature type="compositionally biased region" description="Low complexity" evidence="1">
    <location>
        <begin position="31"/>
        <end position="50"/>
    </location>
</feature>
<keyword evidence="2" id="KW-0812">Transmembrane</keyword>
<reference evidence="4" key="1">
    <citation type="journal article" date="2019" name="Int. J. Syst. Evol. Microbiol.">
        <title>The Global Catalogue of Microorganisms (GCM) 10K type strain sequencing project: providing services to taxonomists for standard genome sequencing and annotation.</title>
        <authorList>
            <consortium name="The Broad Institute Genomics Platform"/>
            <consortium name="The Broad Institute Genome Sequencing Center for Infectious Disease"/>
            <person name="Wu L."/>
            <person name="Ma J."/>
        </authorList>
    </citation>
    <scope>NUCLEOTIDE SEQUENCE [LARGE SCALE GENOMIC DNA]</scope>
    <source>
        <strain evidence="4">JCM 16908</strain>
    </source>
</reference>
<keyword evidence="4" id="KW-1185">Reference proteome</keyword>
<feature type="compositionally biased region" description="Low complexity" evidence="1">
    <location>
        <begin position="61"/>
        <end position="83"/>
    </location>
</feature>
<name>A0ABP7IYA1_9ACTN</name>
<accession>A0ABP7IYA1</accession>
<feature type="region of interest" description="Disordered" evidence="1">
    <location>
        <begin position="1"/>
        <end position="132"/>
    </location>
</feature>
<sequence>MAEAAKAEAAKERAAKGQASKGQASKGQASKGQASKGQAARAAKGARTSSPDADTYAPFGASGVASDSSAATAHARAAADGTAPPEIEDVEVTANVRRPAGPFLHPDRPVARGDWSSRSPASPAPAPRSGRSRWLASAVMRVGDIPIRAVYGIGAAIVTGIVVVLIFMLFGGDAPSEPVRVDPVQAGGPAATSAAPKPTPIAVPPVPAARAMTVFPGTGTPIAAYTVDRTSGISYAQYGAPWVKTSRDPFAFAQKAGPSKQSQALIGSAPVPVAVRSTPATFADFRKLAAKAAKWTLRYQPAGAKFTWTVSQQARYNPGWLLGYKVSYVQGGKKHSSQAYVMVISTARKKPAMLFANVPDTRKALYRDLNMLFWTARAI</sequence>
<feature type="compositionally biased region" description="Low complexity" evidence="1">
    <location>
        <begin position="116"/>
        <end position="132"/>
    </location>
</feature>
<feature type="compositionally biased region" description="Polar residues" evidence="1">
    <location>
        <begin position="20"/>
        <end position="30"/>
    </location>
</feature>
<feature type="compositionally biased region" description="Basic and acidic residues" evidence="1">
    <location>
        <begin position="1"/>
        <end position="15"/>
    </location>
</feature>
<comment type="caution">
    <text evidence="3">The sequence shown here is derived from an EMBL/GenBank/DDBJ whole genome shotgun (WGS) entry which is preliminary data.</text>
</comment>
<evidence type="ECO:0000313" key="4">
    <source>
        <dbReference type="Proteomes" id="UP001500888"/>
    </source>
</evidence>
<evidence type="ECO:0000256" key="1">
    <source>
        <dbReference type="SAM" id="MobiDB-lite"/>
    </source>
</evidence>
<proteinExistence type="predicted"/>
<dbReference type="Proteomes" id="UP001500888">
    <property type="component" value="Unassembled WGS sequence"/>
</dbReference>
<protein>
    <recommendedName>
        <fullName evidence="5">Serine/threonine protein kinase</fullName>
    </recommendedName>
</protein>
<evidence type="ECO:0000256" key="2">
    <source>
        <dbReference type="SAM" id="Phobius"/>
    </source>
</evidence>
<organism evidence="3 4">
    <name type="scientific">Sphaerisporangium flaviroseum</name>
    <dbReference type="NCBI Taxonomy" id="509199"/>
    <lineage>
        <taxon>Bacteria</taxon>
        <taxon>Bacillati</taxon>
        <taxon>Actinomycetota</taxon>
        <taxon>Actinomycetes</taxon>
        <taxon>Streptosporangiales</taxon>
        <taxon>Streptosporangiaceae</taxon>
        <taxon>Sphaerisporangium</taxon>
    </lineage>
</organism>
<keyword evidence="2" id="KW-1133">Transmembrane helix</keyword>
<feature type="transmembrane region" description="Helical" evidence="2">
    <location>
        <begin position="149"/>
        <end position="170"/>
    </location>
</feature>
<keyword evidence="2" id="KW-0472">Membrane</keyword>
<dbReference type="EMBL" id="BAAAZR010000028">
    <property type="protein sequence ID" value="GAA3830035.1"/>
    <property type="molecule type" value="Genomic_DNA"/>
</dbReference>